<dbReference type="InterPro" id="IPR027417">
    <property type="entry name" value="P-loop_NTPase"/>
</dbReference>
<evidence type="ECO:0000313" key="4">
    <source>
        <dbReference type="Proteomes" id="UP001295740"/>
    </source>
</evidence>
<organism evidence="3 4">
    <name type="scientific">Anthostomella pinea</name>
    <dbReference type="NCBI Taxonomy" id="933095"/>
    <lineage>
        <taxon>Eukaryota</taxon>
        <taxon>Fungi</taxon>
        <taxon>Dikarya</taxon>
        <taxon>Ascomycota</taxon>
        <taxon>Pezizomycotina</taxon>
        <taxon>Sordariomycetes</taxon>
        <taxon>Xylariomycetidae</taxon>
        <taxon>Xylariales</taxon>
        <taxon>Xylariaceae</taxon>
        <taxon>Anthostomella</taxon>
    </lineage>
</organism>
<dbReference type="InterPro" id="IPR003593">
    <property type="entry name" value="AAA+_ATPase"/>
</dbReference>
<dbReference type="PANTHER" id="PTHR23389">
    <property type="entry name" value="CHROMOSOME TRANSMISSION FIDELITY FACTOR 18"/>
    <property type="match status" value="1"/>
</dbReference>
<feature type="region of interest" description="Disordered" evidence="1">
    <location>
        <begin position="20"/>
        <end position="213"/>
    </location>
</feature>
<dbReference type="Proteomes" id="UP001295740">
    <property type="component" value="Unassembled WGS sequence"/>
</dbReference>
<dbReference type="GO" id="GO:0003677">
    <property type="term" value="F:DNA binding"/>
    <property type="evidence" value="ECO:0007669"/>
    <property type="project" value="TreeGrafter"/>
</dbReference>
<dbReference type="Gene3D" id="3.40.50.300">
    <property type="entry name" value="P-loop containing nucleotide triphosphate hydrolases"/>
    <property type="match status" value="1"/>
</dbReference>
<evidence type="ECO:0000313" key="3">
    <source>
        <dbReference type="EMBL" id="CAJ2506712.1"/>
    </source>
</evidence>
<feature type="compositionally biased region" description="Acidic residues" evidence="1">
    <location>
        <begin position="563"/>
        <end position="574"/>
    </location>
</feature>
<dbReference type="SMART" id="SM00382">
    <property type="entry name" value="AAA"/>
    <property type="match status" value="1"/>
</dbReference>
<gene>
    <name evidence="3" type="ORF">KHLLAP_LOCUS7180</name>
</gene>
<proteinExistence type="predicted"/>
<dbReference type="SUPFAM" id="SSF52540">
    <property type="entry name" value="P-loop containing nucleoside triphosphate hydrolases"/>
    <property type="match status" value="1"/>
</dbReference>
<dbReference type="GO" id="GO:0005634">
    <property type="term" value="C:nucleus"/>
    <property type="evidence" value="ECO:0007669"/>
    <property type="project" value="TreeGrafter"/>
</dbReference>
<dbReference type="GO" id="GO:0016887">
    <property type="term" value="F:ATP hydrolysis activity"/>
    <property type="evidence" value="ECO:0007669"/>
    <property type="project" value="InterPro"/>
</dbReference>
<reference evidence="3" key="1">
    <citation type="submission" date="2023-10" db="EMBL/GenBank/DDBJ databases">
        <authorList>
            <person name="Hackl T."/>
        </authorList>
    </citation>
    <scope>NUCLEOTIDE SEQUENCE</scope>
</reference>
<feature type="compositionally biased region" description="Polar residues" evidence="1">
    <location>
        <begin position="130"/>
        <end position="154"/>
    </location>
</feature>
<accession>A0AAI8VLC6</accession>
<name>A0AAI8VLC6_9PEZI</name>
<comment type="caution">
    <text evidence="3">The sequence shown here is derived from an EMBL/GenBank/DDBJ whole genome shotgun (WGS) entry which is preliminary data.</text>
</comment>
<sequence length="1198" mass="131965">MGANNNGGVAVAARLHPFFTAPQGLPKSNTETAAPFTPEPSCNPITDESNDPTTDTGNTTDKSDSNSKRKPKRRKTDTPTDTTPDASRGPKAKRRSRASTGNSILNHFGQKTEDGGQVDVRPGDDEQQQKPECTSEQNCPPLPSNETPDPVTSDTMKDKNQGEEATSKPLKLLKFNPKTGTIGSPPKPKPSPSHVPADSTTPTATGKRGRPRKTLLISIHYGGDDQVRERIGQHIHNILLGQCRHTTHNTSKMTTSTPPSTSQEVKTTTPKKRRPKKSMTPKKPTHPFFQGKSKADAAVPEEEQKDERKPPPKRHTIFTSTPCSPRRARAPPPKFNMPHFGSKAAGLKVPGAQHPAWPWSGAVHIRGDTSQYPTDGAKPSSAIVARARKAKRHEVQLSEEESIMHHITLDLDVREKVEELKSINNDDFRPISPLVRIPIRSFESGMKLQKRVLGELRTWTGAHSATKTHPAIAQAYASISTSLSAFDRATCETTAWPQKYAPPSADHIVQHGPEAELLRNWLQTLKVQAVHTGQLDVGPKSKMATPAKKTRKRKKLDGFVVSSDDEADEMNELSESEKDWSPNGSRGISKKTVLRSGGTTSRGSKDTTRLTNAVVISGPHGCGKTATVHAIAKELDFEIFEINAGARRSGKDILEKVGDMTRNHLVQHHQKEVEDEDAEDEVTRDLKSGKQGTMTSFFKLKPTKVDKSKKLVQAPAAEPTKPKDVKKPSNSQKQSLILLEEVDILYEEDKQFWATVISLISQSKRPFIMTCNDETLVPLQALTLHGIFRFSAPPKEMAVDLLLLIAANEGHALRRHPIETLYDSRGHDLRASITELNYWCQIGVGDMRGGFDWFYPRWPKGSDVDEKGNTIRVVSQDTYHAGMGWLSRDATVATSSSTCSSEEELQRQTWNCWGLDILDSSKSNDFTSWAEKCASQSAAEDRLALVNSLDAFAEFMSDADICGPHLDASSNQVILDPGSPNIPAKNKDDFIVGRQLLEATPLHNYHTTAMDISTSLRRLARARLQADRSCPGTKPPFQGIDESQAVKTIEQHLDHTLHVELPTSRVDYGLAFDPIAASEKTLAGGPLEPSVFERTMTTISLDVAPYVRSIVAFDQRLQQQRRIRSNLLSEGGQPAKKRSRTTRSAYSALEGGSRASTRRENYFSADMNTHLVMRTGGKGWDELTRQLVEGQSPASSCD</sequence>
<feature type="domain" description="AAA+ ATPase" evidence="2">
    <location>
        <begin position="610"/>
        <end position="798"/>
    </location>
</feature>
<feature type="region of interest" description="Disordered" evidence="1">
    <location>
        <begin position="246"/>
        <end position="336"/>
    </location>
</feature>
<feature type="region of interest" description="Disordered" evidence="1">
    <location>
        <begin position="1126"/>
        <end position="1153"/>
    </location>
</feature>
<dbReference type="GO" id="GO:0005524">
    <property type="term" value="F:ATP binding"/>
    <property type="evidence" value="ECO:0007669"/>
    <property type="project" value="InterPro"/>
</dbReference>
<dbReference type="InterPro" id="IPR003959">
    <property type="entry name" value="ATPase_AAA_core"/>
</dbReference>
<feature type="region of interest" description="Disordered" evidence="1">
    <location>
        <begin position="708"/>
        <end position="732"/>
    </location>
</feature>
<dbReference type="CDD" id="cd00009">
    <property type="entry name" value="AAA"/>
    <property type="match status" value="1"/>
</dbReference>
<feature type="compositionally biased region" description="Basic and acidic residues" evidence="1">
    <location>
        <begin position="155"/>
        <end position="166"/>
    </location>
</feature>
<protein>
    <submittedName>
        <fullName evidence="3">Uu.00g078980.m01.CDS01</fullName>
    </submittedName>
</protein>
<feature type="compositionally biased region" description="Low complexity" evidence="1">
    <location>
        <begin position="51"/>
        <end position="60"/>
    </location>
</feature>
<feature type="compositionally biased region" description="Basic residues" evidence="1">
    <location>
        <begin position="269"/>
        <end position="285"/>
    </location>
</feature>
<feature type="region of interest" description="Disordered" evidence="1">
    <location>
        <begin position="562"/>
        <end position="606"/>
    </location>
</feature>
<dbReference type="Pfam" id="PF00004">
    <property type="entry name" value="AAA"/>
    <property type="match status" value="1"/>
</dbReference>
<dbReference type="EMBL" id="CAUWAG010000010">
    <property type="protein sequence ID" value="CAJ2506712.1"/>
    <property type="molecule type" value="Genomic_DNA"/>
</dbReference>
<evidence type="ECO:0000256" key="1">
    <source>
        <dbReference type="SAM" id="MobiDB-lite"/>
    </source>
</evidence>
<feature type="compositionally biased region" description="Low complexity" evidence="1">
    <location>
        <begin position="248"/>
        <end position="268"/>
    </location>
</feature>
<keyword evidence="4" id="KW-1185">Reference proteome</keyword>
<dbReference type="PANTHER" id="PTHR23389:SF21">
    <property type="entry name" value="ATPASE FAMILY AAA DOMAIN-CONTAINING PROTEIN 5"/>
    <property type="match status" value="1"/>
</dbReference>
<evidence type="ECO:0000259" key="2">
    <source>
        <dbReference type="SMART" id="SM00382"/>
    </source>
</evidence>
<dbReference type="AlphaFoldDB" id="A0AAI8VLC6"/>